<feature type="domain" description="Carbohydrate binding module family 35" evidence="6">
    <location>
        <begin position="524"/>
        <end position="628"/>
    </location>
</feature>
<keyword evidence="8" id="KW-1185">Reference proteome</keyword>
<evidence type="ECO:0000256" key="1">
    <source>
        <dbReference type="ARBA" id="ARBA00009865"/>
    </source>
</evidence>
<dbReference type="Gene3D" id="2.60.120.260">
    <property type="entry name" value="Galactose-binding domain-like"/>
    <property type="match status" value="1"/>
</dbReference>
<evidence type="ECO:0000259" key="5">
    <source>
        <dbReference type="Pfam" id="PF06439"/>
    </source>
</evidence>
<dbReference type="SUPFAM" id="SSF49785">
    <property type="entry name" value="Galactose-binding domain-like"/>
    <property type="match status" value="1"/>
</dbReference>
<feature type="domain" description="3-keto-alpha-glucoside-1,2-lyase/3-keto-2-hydroxy-glucal hydratase" evidence="5">
    <location>
        <begin position="642"/>
        <end position="815"/>
    </location>
</feature>
<dbReference type="EMBL" id="BMKR01000042">
    <property type="protein sequence ID" value="GGG06912.1"/>
    <property type="molecule type" value="Genomic_DNA"/>
</dbReference>
<dbReference type="Gene3D" id="2.115.10.20">
    <property type="entry name" value="Glycosyl hydrolase domain, family 43"/>
    <property type="match status" value="1"/>
</dbReference>
<dbReference type="RefSeq" id="WP_189031273.1">
    <property type="nucleotide sequence ID" value="NZ_BMKR01000042.1"/>
</dbReference>
<organism evidence="7 8">
    <name type="scientific">Paenibacillus albidus</name>
    <dbReference type="NCBI Taxonomy" id="2041023"/>
    <lineage>
        <taxon>Bacteria</taxon>
        <taxon>Bacillati</taxon>
        <taxon>Bacillota</taxon>
        <taxon>Bacilli</taxon>
        <taxon>Bacillales</taxon>
        <taxon>Paenibacillaceae</taxon>
        <taxon>Paenibacillus</taxon>
    </lineage>
</organism>
<keyword evidence="2" id="KW-0378">Hydrolase</keyword>
<name>A0A917D1Y7_9BACL</name>
<accession>A0A917D1Y7</accession>
<comment type="similarity">
    <text evidence="1">Belongs to the glycosyl hydrolase 43 family.</text>
</comment>
<dbReference type="PANTHER" id="PTHR42812:SF12">
    <property type="entry name" value="BETA-XYLOSIDASE-RELATED"/>
    <property type="match status" value="1"/>
</dbReference>
<keyword evidence="3" id="KW-0326">Glycosidase</keyword>
<dbReference type="GO" id="GO:0005975">
    <property type="term" value="P:carbohydrate metabolic process"/>
    <property type="evidence" value="ECO:0007669"/>
    <property type="project" value="InterPro"/>
</dbReference>
<dbReference type="Pfam" id="PF06439">
    <property type="entry name" value="3keto-disac_hyd"/>
    <property type="match status" value="1"/>
</dbReference>
<evidence type="ECO:0000259" key="6">
    <source>
        <dbReference type="Pfam" id="PF18099"/>
    </source>
</evidence>
<dbReference type="InterPro" id="IPR010496">
    <property type="entry name" value="AL/BT2_dom"/>
</dbReference>
<protein>
    <recommendedName>
        <fullName evidence="9">Carbohydrate-binding protein</fullName>
    </recommendedName>
</protein>
<comment type="caution">
    <text evidence="7">The sequence shown here is derived from an EMBL/GenBank/DDBJ whole genome shotgun (WGS) entry which is preliminary data.</text>
</comment>
<dbReference type="Pfam" id="PF18099">
    <property type="entry name" value="CBM_35_2"/>
    <property type="match status" value="1"/>
</dbReference>
<reference evidence="7" key="2">
    <citation type="submission" date="2020-09" db="EMBL/GenBank/DDBJ databases">
        <authorList>
            <person name="Sun Q."/>
            <person name="Zhou Y."/>
        </authorList>
    </citation>
    <scope>NUCLEOTIDE SEQUENCE</scope>
    <source>
        <strain evidence="7">CGMCC 1.16134</strain>
    </source>
</reference>
<evidence type="ECO:0008006" key="9">
    <source>
        <dbReference type="Google" id="ProtNLM"/>
    </source>
</evidence>
<dbReference type="InterPro" id="IPR008979">
    <property type="entry name" value="Galactose-bd-like_sf"/>
</dbReference>
<evidence type="ECO:0000256" key="3">
    <source>
        <dbReference type="ARBA" id="ARBA00023295"/>
    </source>
</evidence>
<dbReference type="SUPFAM" id="SSF75005">
    <property type="entry name" value="Arabinanase/levansucrase/invertase"/>
    <property type="match status" value="1"/>
</dbReference>
<dbReference type="InterPro" id="IPR023296">
    <property type="entry name" value="Glyco_hydro_beta-prop_sf"/>
</dbReference>
<gene>
    <name evidence="7" type="ORF">GCM10010912_59470</name>
</gene>
<dbReference type="CDD" id="cd08991">
    <property type="entry name" value="GH43_HoAraf43-like"/>
    <property type="match status" value="1"/>
</dbReference>
<proteinExistence type="inferred from homology"/>
<dbReference type="Gene3D" id="2.60.120.560">
    <property type="entry name" value="Exo-inulinase, domain 1"/>
    <property type="match status" value="2"/>
</dbReference>
<dbReference type="GO" id="GO:0004553">
    <property type="term" value="F:hydrolase activity, hydrolyzing O-glycosyl compounds"/>
    <property type="evidence" value="ECO:0007669"/>
    <property type="project" value="InterPro"/>
</dbReference>
<dbReference type="Pfam" id="PF04616">
    <property type="entry name" value="Glyco_hydro_43"/>
    <property type="match status" value="1"/>
</dbReference>
<dbReference type="PROSITE" id="PS51257">
    <property type="entry name" value="PROKAR_LIPOPROTEIN"/>
    <property type="match status" value="1"/>
</dbReference>
<evidence type="ECO:0000313" key="8">
    <source>
        <dbReference type="Proteomes" id="UP000637643"/>
    </source>
</evidence>
<feature type="site" description="Important for catalytic activity, responsible for pKa modulation of the active site Glu and correct orientation of both the proton donor and substrate" evidence="4">
    <location>
        <position position="149"/>
    </location>
</feature>
<sequence>MGIHWRTGILLFLFVLSGSGCSPDIREAPEPQLKMYTNPITLADEWGDYGLGDPFVFAYNGEYYLYVSTRDTDAGVKVWRSENLVDWSYEGLCTEDPVTMGAYAPEVRYWNGKFYMYTSPAGQGHYVLESDSPTGPFQVAAGNFGRTIDGSTFVDDDGKWYFYYAGTLGIQAAPMTDPLTLAEEEYQTQAYMGGWTEGPTVFKRGGKYYMTYTGNHVFSNGYRVDAAIGDSPLGNFAGFANNPLLLGTEGATVGVGHNSVVRGPDLDTQYMIYHNLEGHGVVGPLRHMNIDRIVWNGERFSVWGPLSGPQPMPALPAFAERFGSDGVLKDWESAGSGKWSVNPGEGLLAEAEGGEHEGALLLAKPQTQDNYTAEFHVQVKEGVSAGAVFSYKDKANYGTVLLDRTAGEIRAEIRRGGKIETTESAVLPKNFDIGQMQNLRLEVQGGNVRIYVQEMQILQLKLPKHAGGGRIGYAAVEAKARYGYVAFSNEVDGSGVQKAYAPLPGVIDAVHYAPTDVQTDTEAITLKPDGGGGYTLADLGAGTTLGYRVNVANSGSYSLRLRLAPGENGVKGRLLDGGKEIASFEEEASTGQNGAWRTVSVHGVDLESGLRKWKLEIEEGTMDLDWIKAGLYTPLEPASDDFEDGNVFGWSRYEGDWSVKDGQLRASSLQPGKILYGDYGWTDYSAEVDLTVPEEGGQAGILIRATEPANGMELNQNRDDFLRGYSIYLEGQHIYLVKHNYNTEPLADVAYALPPEGEWVHMKVLAEGTHIAVYMEGGDEPVLTFDDRSEEPWLQGKAGLKTGETASRFDRVDIKPAGAQ</sequence>
<reference evidence="7" key="1">
    <citation type="journal article" date="2014" name="Int. J. Syst. Evol. Microbiol.">
        <title>Complete genome sequence of Corynebacterium casei LMG S-19264T (=DSM 44701T), isolated from a smear-ripened cheese.</title>
        <authorList>
            <consortium name="US DOE Joint Genome Institute (JGI-PGF)"/>
            <person name="Walter F."/>
            <person name="Albersmeier A."/>
            <person name="Kalinowski J."/>
            <person name="Ruckert C."/>
        </authorList>
    </citation>
    <scope>NUCLEOTIDE SEQUENCE</scope>
    <source>
        <strain evidence="7">CGMCC 1.16134</strain>
    </source>
</reference>
<dbReference type="Proteomes" id="UP000637643">
    <property type="component" value="Unassembled WGS sequence"/>
</dbReference>
<evidence type="ECO:0000256" key="2">
    <source>
        <dbReference type="ARBA" id="ARBA00022801"/>
    </source>
</evidence>
<dbReference type="PANTHER" id="PTHR42812">
    <property type="entry name" value="BETA-XYLOSIDASE"/>
    <property type="match status" value="1"/>
</dbReference>
<dbReference type="InterPro" id="IPR041342">
    <property type="entry name" value="CBM35"/>
</dbReference>
<dbReference type="AlphaFoldDB" id="A0A917D1Y7"/>
<evidence type="ECO:0000313" key="7">
    <source>
        <dbReference type="EMBL" id="GGG06912.1"/>
    </source>
</evidence>
<dbReference type="InterPro" id="IPR006710">
    <property type="entry name" value="Glyco_hydro_43"/>
</dbReference>
<evidence type="ECO:0000256" key="4">
    <source>
        <dbReference type="PIRSR" id="PIRSR606710-2"/>
    </source>
</evidence>
<dbReference type="InterPro" id="IPR051795">
    <property type="entry name" value="Glycosyl_Hydrlase_43"/>
</dbReference>